<evidence type="ECO:0000313" key="3">
    <source>
        <dbReference type="Proteomes" id="UP000821866"/>
    </source>
</evidence>
<dbReference type="InterPro" id="IPR029526">
    <property type="entry name" value="PGBD"/>
</dbReference>
<proteinExistence type="predicted"/>
<comment type="caution">
    <text evidence="2">The sequence shown here is derived from an EMBL/GenBank/DDBJ whole genome shotgun (WGS) entry which is preliminary data.</text>
</comment>
<organism evidence="2 3">
    <name type="scientific">Rhipicephalus microplus</name>
    <name type="common">Cattle tick</name>
    <name type="synonym">Boophilus microplus</name>
    <dbReference type="NCBI Taxonomy" id="6941"/>
    <lineage>
        <taxon>Eukaryota</taxon>
        <taxon>Metazoa</taxon>
        <taxon>Ecdysozoa</taxon>
        <taxon>Arthropoda</taxon>
        <taxon>Chelicerata</taxon>
        <taxon>Arachnida</taxon>
        <taxon>Acari</taxon>
        <taxon>Parasitiformes</taxon>
        <taxon>Ixodida</taxon>
        <taxon>Ixodoidea</taxon>
        <taxon>Ixodidae</taxon>
        <taxon>Rhipicephalinae</taxon>
        <taxon>Rhipicephalus</taxon>
        <taxon>Boophilus</taxon>
    </lineage>
</organism>
<gene>
    <name evidence="2" type="ORF">HPB51_009034</name>
</gene>
<feature type="domain" description="PiggyBac transposable element-derived protein" evidence="1">
    <location>
        <begin position="1"/>
        <end position="364"/>
    </location>
</feature>
<dbReference type="Pfam" id="PF13843">
    <property type="entry name" value="DDE_Tnp_1_7"/>
    <property type="match status" value="1"/>
</dbReference>
<dbReference type="PANTHER" id="PTHR46599:SF3">
    <property type="entry name" value="PIGGYBAC TRANSPOSABLE ELEMENT-DERIVED PROTEIN 4"/>
    <property type="match status" value="1"/>
</dbReference>
<dbReference type="VEuPathDB" id="VectorBase:LOC119167405"/>
<evidence type="ECO:0000259" key="1">
    <source>
        <dbReference type="Pfam" id="PF13843"/>
    </source>
</evidence>
<sequence>MMFFTAELVSTICQYTNKYAWMKIFEKPSYSEADGSWLEVTPPEMLRFIALLIYMGIVQVPRLHMYWNTGSIYGGLLPAQIMSRKRFFSLLAFLHVSDPEDQSTASAGKLRKVWPLLQHINEVSARFFQPRETIAVDERMVKSKARSGMRQYIRDKVTKWGYKLWVLAESETGYTLQFFVYTGKRETPGPHGLAFDVVSKLCEKYLEQGYKIYMDNFYTSKHLFEHLLQCKTLACGTTRKDRRGFPGDLKETKWERKAERGDIRWVRDGNILFLQWKDRKAVNLMSTIHTANEHISAKRRQKVGNRWTEKTIRKPLLVHDYNAGMLGVDKSDQIIGTYNVLRKCVRWWKTLFFHCIDIACVNAFILFQEHRKQHPDIPELNMSSRFDHLSFREMLIQEILNLNDQPVRVSYLPPDWIRHKLEKVGSRRNCKLCYENTKNEVKTNVFCSTCEAHLCFTTTRNCFSKWHMRHGR</sequence>
<reference evidence="2" key="1">
    <citation type="journal article" date="2020" name="Cell">
        <title>Large-Scale Comparative Analyses of Tick Genomes Elucidate Their Genetic Diversity and Vector Capacities.</title>
        <authorList>
            <consortium name="Tick Genome and Microbiome Consortium (TIGMIC)"/>
            <person name="Jia N."/>
            <person name="Wang J."/>
            <person name="Shi W."/>
            <person name="Du L."/>
            <person name="Sun Y."/>
            <person name="Zhan W."/>
            <person name="Jiang J.F."/>
            <person name="Wang Q."/>
            <person name="Zhang B."/>
            <person name="Ji P."/>
            <person name="Bell-Sakyi L."/>
            <person name="Cui X.M."/>
            <person name="Yuan T.T."/>
            <person name="Jiang B.G."/>
            <person name="Yang W.F."/>
            <person name="Lam T.T."/>
            <person name="Chang Q.C."/>
            <person name="Ding S.J."/>
            <person name="Wang X.J."/>
            <person name="Zhu J.G."/>
            <person name="Ruan X.D."/>
            <person name="Zhao L."/>
            <person name="Wei J.T."/>
            <person name="Ye R.Z."/>
            <person name="Que T.C."/>
            <person name="Du C.H."/>
            <person name="Zhou Y.H."/>
            <person name="Cheng J.X."/>
            <person name="Dai P.F."/>
            <person name="Guo W.B."/>
            <person name="Han X.H."/>
            <person name="Huang E.J."/>
            <person name="Li L.F."/>
            <person name="Wei W."/>
            <person name="Gao Y.C."/>
            <person name="Liu J.Z."/>
            <person name="Shao H.Z."/>
            <person name="Wang X."/>
            <person name="Wang C.C."/>
            <person name="Yang T.C."/>
            <person name="Huo Q.B."/>
            <person name="Li W."/>
            <person name="Chen H.Y."/>
            <person name="Chen S.E."/>
            <person name="Zhou L.G."/>
            <person name="Ni X.B."/>
            <person name="Tian J.H."/>
            <person name="Sheng Y."/>
            <person name="Liu T."/>
            <person name="Pan Y.S."/>
            <person name="Xia L.Y."/>
            <person name="Li J."/>
            <person name="Zhao F."/>
            <person name="Cao W.C."/>
        </authorList>
    </citation>
    <scope>NUCLEOTIDE SEQUENCE</scope>
    <source>
        <strain evidence="2">Rmic-2018</strain>
    </source>
</reference>
<evidence type="ECO:0000313" key="2">
    <source>
        <dbReference type="EMBL" id="KAH8018595.1"/>
    </source>
</evidence>
<dbReference type="Proteomes" id="UP000821866">
    <property type="component" value="Chromosome 8"/>
</dbReference>
<reference evidence="2" key="2">
    <citation type="submission" date="2021-09" db="EMBL/GenBank/DDBJ databases">
        <authorList>
            <person name="Jia N."/>
            <person name="Wang J."/>
            <person name="Shi W."/>
            <person name="Du L."/>
            <person name="Sun Y."/>
            <person name="Zhan W."/>
            <person name="Jiang J."/>
            <person name="Wang Q."/>
            <person name="Zhang B."/>
            <person name="Ji P."/>
            <person name="Sakyi L.B."/>
            <person name="Cui X."/>
            <person name="Yuan T."/>
            <person name="Jiang B."/>
            <person name="Yang W."/>
            <person name="Lam T.T.-Y."/>
            <person name="Chang Q."/>
            <person name="Ding S."/>
            <person name="Wang X."/>
            <person name="Zhu J."/>
            <person name="Ruan X."/>
            <person name="Zhao L."/>
            <person name="Wei J."/>
            <person name="Que T."/>
            <person name="Du C."/>
            <person name="Cheng J."/>
            <person name="Dai P."/>
            <person name="Han X."/>
            <person name="Huang E."/>
            <person name="Gao Y."/>
            <person name="Liu J."/>
            <person name="Shao H."/>
            <person name="Ye R."/>
            <person name="Li L."/>
            <person name="Wei W."/>
            <person name="Wang X."/>
            <person name="Wang C."/>
            <person name="Huo Q."/>
            <person name="Li W."/>
            <person name="Guo W."/>
            <person name="Chen H."/>
            <person name="Chen S."/>
            <person name="Zhou L."/>
            <person name="Zhou L."/>
            <person name="Ni X."/>
            <person name="Tian J."/>
            <person name="Zhou Y."/>
            <person name="Sheng Y."/>
            <person name="Liu T."/>
            <person name="Pan Y."/>
            <person name="Xia L."/>
            <person name="Li J."/>
            <person name="Zhao F."/>
            <person name="Cao W."/>
        </authorList>
    </citation>
    <scope>NUCLEOTIDE SEQUENCE</scope>
    <source>
        <strain evidence="2">Rmic-2018</strain>
        <tissue evidence="2">Larvae</tissue>
    </source>
</reference>
<name>A0A9J6D926_RHIMP</name>
<dbReference type="EMBL" id="JABSTU010000010">
    <property type="protein sequence ID" value="KAH8018595.1"/>
    <property type="molecule type" value="Genomic_DNA"/>
</dbReference>
<dbReference type="AlphaFoldDB" id="A0A9J6D926"/>
<dbReference type="PANTHER" id="PTHR46599">
    <property type="entry name" value="PIGGYBAC TRANSPOSABLE ELEMENT-DERIVED PROTEIN 4"/>
    <property type="match status" value="1"/>
</dbReference>
<keyword evidence="3" id="KW-1185">Reference proteome</keyword>
<accession>A0A9J6D926</accession>
<protein>
    <recommendedName>
        <fullName evidence="1">PiggyBac transposable element-derived protein domain-containing protein</fullName>
    </recommendedName>
</protein>